<evidence type="ECO:0000256" key="4">
    <source>
        <dbReference type="ARBA" id="ARBA00022813"/>
    </source>
</evidence>
<evidence type="ECO:0000313" key="10">
    <source>
        <dbReference type="Proteomes" id="UP001230220"/>
    </source>
</evidence>
<keyword evidence="6" id="KW-0742">SOS response</keyword>
<dbReference type="PANTHER" id="PTHR33516">
    <property type="entry name" value="LEXA REPRESSOR"/>
    <property type="match status" value="1"/>
</dbReference>
<evidence type="ECO:0000256" key="5">
    <source>
        <dbReference type="ARBA" id="ARBA00023204"/>
    </source>
</evidence>
<evidence type="ECO:0000259" key="8">
    <source>
        <dbReference type="PROSITE" id="PS50943"/>
    </source>
</evidence>
<gene>
    <name evidence="9" type="ORF">J2S15_002755</name>
</gene>
<dbReference type="InterPro" id="IPR050077">
    <property type="entry name" value="LexA_repressor"/>
</dbReference>
<dbReference type="InterPro" id="IPR039418">
    <property type="entry name" value="LexA-like"/>
</dbReference>
<dbReference type="SMART" id="SM00530">
    <property type="entry name" value="HTH_XRE"/>
    <property type="match status" value="1"/>
</dbReference>
<name>A0ABU0E542_9FIRM</name>
<evidence type="ECO:0000256" key="3">
    <source>
        <dbReference type="ARBA" id="ARBA00022801"/>
    </source>
</evidence>
<dbReference type="CDD" id="cd00093">
    <property type="entry name" value="HTH_XRE"/>
    <property type="match status" value="1"/>
</dbReference>
<dbReference type="SUPFAM" id="SSF47413">
    <property type="entry name" value="lambda repressor-like DNA-binding domains"/>
    <property type="match status" value="1"/>
</dbReference>
<dbReference type="Gene3D" id="1.10.260.40">
    <property type="entry name" value="lambda repressor-like DNA-binding domains"/>
    <property type="match status" value="1"/>
</dbReference>
<sequence>MQLNEYIRIKRKELKLTIEDVAKFVGVSMPTVTRWESGEIKNIKNDKISKLATVLEIDPLVLIGWDDEAEVQESKKMKPILGFVKAGYDLIANEQLLGYEEVTTAEMNKGDFFLQVKGDSMIGSHIFDGSKVYVKSQPDVSSGDIAVVLIDGEEATIKRVIKEKNLLILEATNPDYENRYFTAQEVKELPVTIIGRVVSCKNEF</sequence>
<keyword evidence="2" id="KW-0227">DNA damage</keyword>
<dbReference type="EC" id="3.4.21.88" evidence="9"/>
<keyword evidence="3 7" id="KW-0378">Hydrolase</keyword>
<dbReference type="GO" id="GO:0004252">
    <property type="term" value="F:serine-type endopeptidase activity"/>
    <property type="evidence" value="ECO:0007669"/>
    <property type="project" value="UniProtKB-EC"/>
</dbReference>
<evidence type="ECO:0000256" key="6">
    <source>
        <dbReference type="ARBA" id="ARBA00023236"/>
    </source>
</evidence>
<dbReference type="InterPro" id="IPR010982">
    <property type="entry name" value="Lambda_DNA-bd_dom_sf"/>
</dbReference>
<dbReference type="InterPro" id="IPR006197">
    <property type="entry name" value="Peptidase_S24_LexA"/>
</dbReference>
<protein>
    <submittedName>
        <fullName evidence="9">Repressor LexA</fullName>
        <ecNumber evidence="9">3.4.21.88</ecNumber>
    </submittedName>
</protein>
<dbReference type="Gene3D" id="2.10.109.10">
    <property type="entry name" value="Umud Fragment, subunit A"/>
    <property type="match status" value="1"/>
</dbReference>
<evidence type="ECO:0000256" key="1">
    <source>
        <dbReference type="ARBA" id="ARBA00007484"/>
    </source>
</evidence>
<accession>A0ABU0E542</accession>
<dbReference type="EMBL" id="JAUSUR010000005">
    <property type="protein sequence ID" value="MDQ0362002.1"/>
    <property type="molecule type" value="Genomic_DNA"/>
</dbReference>
<keyword evidence="4 7" id="KW-0068">Autocatalytic cleavage</keyword>
<evidence type="ECO:0000256" key="7">
    <source>
        <dbReference type="RuleBase" id="RU003991"/>
    </source>
</evidence>
<dbReference type="SUPFAM" id="SSF51306">
    <property type="entry name" value="LexA/Signal peptidase"/>
    <property type="match status" value="1"/>
</dbReference>
<dbReference type="PROSITE" id="PS50943">
    <property type="entry name" value="HTH_CROC1"/>
    <property type="match status" value="1"/>
</dbReference>
<organism evidence="9 10">
    <name type="scientific">Breznakia pachnodae</name>
    <dbReference type="NCBI Taxonomy" id="265178"/>
    <lineage>
        <taxon>Bacteria</taxon>
        <taxon>Bacillati</taxon>
        <taxon>Bacillota</taxon>
        <taxon>Erysipelotrichia</taxon>
        <taxon>Erysipelotrichales</taxon>
        <taxon>Erysipelotrichaceae</taxon>
        <taxon>Breznakia</taxon>
    </lineage>
</organism>
<comment type="similarity">
    <text evidence="1 7">Belongs to the peptidase S24 family.</text>
</comment>
<proteinExistence type="inferred from homology"/>
<feature type="domain" description="HTH cro/C1-type" evidence="8">
    <location>
        <begin position="7"/>
        <end position="62"/>
    </location>
</feature>
<dbReference type="Pfam" id="PF00717">
    <property type="entry name" value="Peptidase_S24"/>
    <property type="match status" value="1"/>
</dbReference>
<reference evidence="9 10" key="1">
    <citation type="submission" date="2023-07" db="EMBL/GenBank/DDBJ databases">
        <title>Genomic Encyclopedia of Type Strains, Phase IV (KMG-IV): sequencing the most valuable type-strain genomes for metagenomic binning, comparative biology and taxonomic classification.</title>
        <authorList>
            <person name="Goeker M."/>
        </authorList>
    </citation>
    <scope>NUCLEOTIDE SEQUENCE [LARGE SCALE GENOMIC DNA]</scope>
    <source>
        <strain evidence="9 10">DSM 16784</strain>
    </source>
</reference>
<dbReference type="InterPro" id="IPR036286">
    <property type="entry name" value="LexA/Signal_pep-like_sf"/>
</dbReference>
<dbReference type="InterPro" id="IPR015927">
    <property type="entry name" value="Peptidase_S24_S26A/B/C"/>
</dbReference>
<dbReference type="InterPro" id="IPR001387">
    <property type="entry name" value="Cro/C1-type_HTH"/>
</dbReference>
<dbReference type="CDD" id="cd06529">
    <property type="entry name" value="S24_LexA-like"/>
    <property type="match status" value="1"/>
</dbReference>
<evidence type="ECO:0000313" key="9">
    <source>
        <dbReference type="EMBL" id="MDQ0362002.1"/>
    </source>
</evidence>
<keyword evidence="10" id="KW-1185">Reference proteome</keyword>
<comment type="caution">
    <text evidence="9">The sequence shown here is derived from an EMBL/GenBank/DDBJ whole genome shotgun (WGS) entry which is preliminary data.</text>
</comment>
<dbReference type="Pfam" id="PF01381">
    <property type="entry name" value="HTH_3"/>
    <property type="match status" value="1"/>
</dbReference>
<dbReference type="PRINTS" id="PR00726">
    <property type="entry name" value="LEXASERPTASE"/>
</dbReference>
<dbReference type="PANTHER" id="PTHR33516:SF2">
    <property type="entry name" value="LEXA REPRESSOR-RELATED"/>
    <property type="match status" value="1"/>
</dbReference>
<keyword evidence="5" id="KW-0234">DNA repair</keyword>
<evidence type="ECO:0000256" key="2">
    <source>
        <dbReference type="ARBA" id="ARBA00022763"/>
    </source>
</evidence>
<dbReference type="Proteomes" id="UP001230220">
    <property type="component" value="Unassembled WGS sequence"/>
</dbReference>
<dbReference type="RefSeq" id="WP_307409222.1">
    <property type="nucleotide sequence ID" value="NZ_JAUSUR010000005.1"/>
</dbReference>